<comment type="caution">
    <text evidence="3">The sequence shown here is derived from an EMBL/GenBank/DDBJ whole genome shotgun (WGS) entry which is preliminary data.</text>
</comment>
<feature type="domain" description="Histidine kinase/HSP90-like ATPase" evidence="2">
    <location>
        <begin position="21"/>
        <end position="148"/>
    </location>
</feature>
<proteinExistence type="predicted"/>
<dbReference type="SUPFAM" id="SSF55874">
    <property type="entry name" value="ATPase domain of HSP90 chaperone/DNA topoisomerase II/histidine kinase"/>
    <property type="match status" value="1"/>
</dbReference>
<dbReference type="Gene3D" id="3.30.565.10">
    <property type="entry name" value="Histidine kinase-like ATPase, C-terminal domain"/>
    <property type="match status" value="1"/>
</dbReference>
<sequence>MIGLKMNEPSPAPEPIFLRQFKSEQENVSNILSELDLWMSGDARLKSHCEDVAIVLAETLNNVVEHAYKGSAKGDISLFVGVDTDQLCCEVRDFGEKFPGIPHPQEMSGPEQNFEDLPEGGFGWFLIQSLTTKIESVSDDDSNCIRLIFDCSPKDS</sequence>
<evidence type="ECO:0000256" key="1">
    <source>
        <dbReference type="ARBA" id="ARBA00022527"/>
    </source>
</evidence>
<keyword evidence="4" id="KW-1185">Reference proteome</keyword>
<accession>A0A2G5K2C7</accession>
<organism evidence="3 4">
    <name type="scientific">Paramylibacter kogurei</name>
    <dbReference type="NCBI Taxonomy" id="1889778"/>
    <lineage>
        <taxon>Bacteria</taxon>
        <taxon>Pseudomonadati</taxon>
        <taxon>Pseudomonadota</taxon>
        <taxon>Alphaproteobacteria</taxon>
        <taxon>Rhodobacterales</taxon>
        <taxon>Paracoccaceae</taxon>
        <taxon>Paramylibacter</taxon>
    </lineage>
</organism>
<gene>
    <name evidence="3" type="ORF">BFP76_09185</name>
</gene>
<name>A0A2G5K2C7_9RHOB</name>
<dbReference type="PANTHER" id="PTHR35526">
    <property type="entry name" value="ANTI-SIGMA-F FACTOR RSBW-RELATED"/>
    <property type="match status" value="1"/>
</dbReference>
<dbReference type="PANTHER" id="PTHR35526:SF3">
    <property type="entry name" value="ANTI-SIGMA-F FACTOR RSBW"/>
    <property type="match status" value="1"/>
</dbReference>
<evidence type="ECO:0000259" key="2">
    <source>
        <dbReference type="Pfam" id="PF13581"/>
    </source>
</evidence>
<keyword evidence="1" id="KW-0418">Kinase</keyword>
<dbReference type="Pfam" id="PF13581">
    <property type="entry name" value="HATPase_c_2"/>
    <property type="match status" value="1"/>
</dbReference>
<evidence type="ECO:0000313" key="3">
    <source>
        <dbReference type="EMBL" id="PIB23182.1"/>
    </source>
</evidence>
<dbReference type="EMBL" id="MDGM01000014">
    <property type="protein sequence ID" value="PIB23182.1"/>
    <property type="molecule type" value="Genomic_DNA"/>
</dbReference>
<reference evidence="3 4" key="1">
    <citation type="submission" date="2016-08" db="EMBL/GenBank/DDBJ databases">
        <title>Draft genome of Amylibacter sp. strain 4G11.</title>
        <authorList>
            <person name="Wong S.-K."/>
            <person name="Hamasaki K."/>
            <person name="Yoshizawa S."/>
        </authorList>
    </citation>
    <scope>NUCLEOTIDE SEQUENCE [LARGE SCALE GENOMIC DNA]</scope>
    <source>
        <strain evidence="3 4">4G11</strain>
    </source>
</reference>
<evidence type="ECO:0000313" key="4">
    <source>
        <dbReference type="Proteomes" id="UP000231516"/>
    </source>
</evidence>
<dbReference type="InterPro" id="IPR036890">
    <property type="entry name" value="HATPase_C_sf"/>
</dbReference>
<dbReference type="InterPro" id="IPR003594">
    <property type="entry name" value="HATPase_dom"/>
</dbReference>
<dbReference type="AlphaFoldDB" id="A0A2G5K2C7"/>
<dbReference type="GO" id="GO:0004674">
    <property type="term" value="F:protein serine/threonine kinase activity"/>
    <property type="evidence" value="ECO:0007669"/>
    <property type="project" value="UniProtKB-KW"/>
</dbReference>
<keyword evidence="1" id="KW-0808">Transferase</keyword>
<protein>
    <recommendedName>
        <fullName evidence="2">Histidine kinase/HSP90-like ATPase domain-containing protein</fullName>
    </recommendedName>
</protein>
<dbReference type="InterPro" id="IPR050267">
    <property type="entry name" value="Anti-sigma-factor_SerPK"/>
</dbReference>
<keyword evidence="1" id="KW-0723">Serine/threonine-protein kinase</keyword>
<dbReference type="Proteomes" id="UP000231516">
    <property type="component" value="Unassembled WGS sequence"/>
</dbReference>
<dbReference type="CDD" id="cd16936">
    <property type="entry name" value="HATPase_RsbW-like"/>
    <property type="match status" value="1"/>
</dbReference>